<accession>A0AAU8GIN3</accession>
<reference evidence="1" key="1">
    <citation type="submission" date="2024-05" db="EMBL/GenBank/DDBJ databases">
        <authorList>
            <person name="Mugo M.M."/>
            <person name="Musyoki A.M."/>
            <person name="Makumi A.M."/>
            <person name="Mutai I."/>
            <person name="Drechsel O."/>
            <person name="Kering K.K."/>
            <person name="Muturi P."/>
            <person name="Mbae C.K."/>
            <person name="Kariuki S.M."/>
        </authorList>
    </citation>
    <scope>NUCLEOTIDE SEQUENCE</scope>
</reference>
<name>A0AAU8GIN3_9CAUD</name>
<dbReference type="EMBL" id="PP856722">
    <property type="protein sequence ID" value="XCH40430.1"/>
    <property type="molecule type" value="Genomic_DNA"/>
</dbReference>
<organism evidence="1">
    <name type="scientific">Salmonella phage vB_SEnST11_KE23</name>
    <dbReference type="NCBI Taxonomy" id="3161174"/>
    <lineage>
        <taxon>Viruses</taxon>
        <taxon>Duplodnaviria</taxon>
        <taxon>Heunggongvirae</taxon>
        <taxon>Uroviricota</taxon>
        <taxon>Caudoviricetes</taxon>
        <taxon>Vequintavirinae</taxon>
        <taxon>Seunavirus</taxon>
    </lineage>
</organism>
<evidence type="ECO:0000313" key="1">
    <source>
        <dbReference type="EMBL" id="XCH40430.1"/>
    </source>
</evidence>
<sequence>MNCLFEHKNKILSNKNIVRVIVVSGASVASDTITRE</sequence>
<proteinExistence type="predicted"/>
<gene>
    <name evidence="1" type="ORF">YRYPWZST_CDS0029</name>
</gene>
<protein>
    <submittedName>
        <fullName evidence="1">Uncharacterized protein</fullName>
    </submittedName>
</protein>